<protein>
    <submittedName>
        <fullName evidence="1">Uncharacterized protein</fullName>
    </submittedName>
</protein>
<evidence type="ECO:0000313" key="1">
    <source>
        <dbReference type="EMBL" id="RRH98032.1"/>
    </source>
</evidence>
<dbReference type="AlphaFoldDB" id="A0A3P3FIT8"/>
<name>A0A3P3FIT8_9HYPH</name>
<comment type="caution">
    <text evidence="1">The sequence shown here is derived from an EMBL/GenBank/DDBJ whole genome shotgun (WGS) entry which is preliminary data.</text>
</comment>
<dbReference type="OrthoDB" id="8454178at2"/>
<proteinExistence type="predicted"/>
<accession>A0A3P3FIT8</accession>
<organism evidence="1 2">
    <name type="scientific">Mesorhizobium tamadayense</name>
    <dbReference type="NCBI Taxonomy" id="425306"/>
    <lineage>
        <taxon>Bacteria</taxon>
        <taxon>Pseudomonadati</taxon>
        <taxon>Pseudomonadota</taxon>
        <taxon>Alphaproteobacteria</taxon>
        <taxon>Hyphomicrobiales</taxon>
        <taxon>Phyllobacteriaceae</taxon>
        <taxon>Mesorhizobium</taxon>
    </lineage>
</organism>
<sequence length="71" mass="7207">MGNYSKLIGSIVGGAVGWLGSKYALPPDLTSPEVQAAATLILSAVATYLFPANAASTSPTAEQPTDTTSQH</sequence>
<gene>
    <name evidence="1" type="ORF">EH240_19720</name>
</gene>
<dbReference type="EMBL" id="RQXT01000025">
    <property type="protein sequence ID" value="RRH98032.1"/>
    <property type="molecule type" value="Genomic_DNA"/>
</dbReference>
<dbReference type="RefSeq" id="WP_125001592.1">
    <property type="nucleotide sequence ID" value="NZ_RQXT01000025.1"/>
</dbReference>
<keyword evidence="2" id="KW-1185">Reference proteome</keyword>
<evidence type="ECO:0000313" key="2">
    <source>
        <dbReference type="Proteomes" id="UP000273786"/>
    </source>
</evidence>
<reference evidence="1 2" key="1">
    <citation type="submission" date="2018-11" db="EMBL/GenBank/DDBJ databases">
        <title>the genome of Mesorhizobium tamadayense DSM 28320.</title>
        <authorList>
            <person name="Gao J."/>
        </authorList>
    </citation>
    <scope>NUCLEOTIDE SEQUENCE [LARGE SCALE GENOMIC DNA]</scope>
    <source>
        <strain evidence="1 2">DSM 28320</strain>
    </source>
</reference>
<dbReference type="Proteomes" id="UP000273786">
    <property type="component" value="Unassembled WGS sequence"/>
</dbReference>